<name>A0ABN6Y590_9MICO</name>
<proteinExistence type="predicted"/>
<gene>
    <name evidence="1" type="ORF">GCM10025867_47250</name>
</gene>
<reference evidence="2" key="1">
    <citation type="journal article" date="2019" name="Int. J. Syst. Evol. Microbiol.">
        <title>The Global Catalogue of Microorganisms (GCM) 10K type strain sequencing project: providing services to taxonomists for standard genome sequencing and annotation.</title>
        <authorList>
            <consortium name="The Broad Institute Genomics Platform"/>
            <consortium name="The Broad Institute Genome Sequencing Center for Infectious Disease"/>
            <person name="Wu L."/>
            <person name="Ma J."/>
        </authorList>
    </citation>
    <scope>NUCLEOTIDE SEQUENCE [LARGE SCALE GENOMIC DNA]</scope>
    <source>
        <strain evidence="2">NBRC 108728</strain>
    </source>
</reference>
<dbReference type="RefSeq" id="WP_286347333.1">
    <property type="nucleotide sequence ID" value="NZ_AP027733.1"/>
</dbReference>
<dbReference type="Proteomes" id="UP001321486">
    <property type="component" value="Plasmid pNBRC108728a"/>
</dbReference>
<keyword evidence="2" id="KW-1185">Reference proteome</keyword>
<evidence type="ECO:0008006" key="3">
    <source>
        <dbReference type="Google" id="ProtNLM"/>
    </source>
</evidence>
<dbReference type="EMBL" id="AP027733">
    <property type="protein sequence ID" value="BDZ52484.1"/>
    <property type="molecule type" value="Genomic_DNA"/>
</dbReference>
<evidence type="ECO:0000313" key="1">
    <source>
        <dbReference type="EMBL" id="BDZ52484.1"/>
    </source>
</evidence>
<accession>A0ABN6Y590</accession>
<organism evidence="1 2">
    <name type="scientific">Frondihabitans sucicola</name>
    <dbReference type="NCBI Taxonomy" id="1268041"/>
    <lineage>
        <taxon>Bacteria</taxon>
        <taxon>Bacillati</taxon>
        <taxon>Actinomycetota</taxon>
        <taxon>Actinomycetes</taxon>
        <taxon>Micrococcales</taxon>
        <taxon>Microbacteriaceae</taxon>
        <taxon>Frondihabitans</taxon>
    </lineage>
</organism>
<geneLocation type="plasmid" evidence="1 2">
    <name>pNBRC108728a</name>
</geneLocation>
<evidence type="ECO:0000313" key="2">
    <source>
        <dbReference type="Proteomes" id="UP001321486"/>
    </source>
</evidence>
<keyword evidence="1" id="KW-0614">Plasmid</keyword>
<sequence>MIHMQTLFRRRGANDRGYALIAFIGLMVLLAAASTVFFSNAQRANVASKQSRGFVESGQALDAAVQQAIFRLNTDTALSASPGTTFATYPASSATAKTETIDSFDSRSKQSSFTWWIDNRGIQSGAGAATLHVSGAAITANRDVAIKLYAARVGSVAQAAGSGAISYSAAPQTLWTNAVTGKQVTITKPSSVTDATAIVGSVGILGGSTGTSSFSALTPTSSKVNPTEGVYRFGAKAQSDTGTLAGYNRPIDINTAFTMDTDFADQQLAQCGASSNAWVASEHSGRLYAGGDLGCYTSMNFDVPTTVVGTGVFSALVNGAITVNATVSVPTNAQLDIVATGTAGNVSIDASTNREVDAYIYAPQRNCVTTAVNSTAVLIYKGAIACSTVNMTAQFIGVAKTGGRIPLEDPRLQNDIGLNEVGENAYNTTIWYLGDYSQTTGQYDER</sequence>
<protein>
    <recommendedName>
        <fullName evidence="3">Type 4 fimbrial biogenesis protein PilX N-terminal domain-containing protein</fullName>
    </recommendedName>
</protein>